<feature type="domain" description="PDZ" evidence="2">
    <location>
        <begin position="250"/>
        <end position="320"/>
    </location>
</feature>
<dbReference type="InterPro" id="IPR008269">
    <property type="entry name" value="Lon_proteolytic"/>
</dbReference>
<dbReference type="GO" id="GO:0004252">
    <property type="term" value="F:serine-type endopeptidase activity"/>
    <property type="evidence" value="ECO:0007669"/>
    <property type="project" value="InterPro"/>
</dbReference>
<dbReference type="InterPro" id="IPR036034">
    <property type="entry name" value="PDZ_sf"/>
</dbReference>
<feature type="transmembrane region" description="Helical" evidence="1">
    <location>
        <begin position="47"/>
        <end position="67"/>
    </location>
</feature>
<dbReference type="GO" id="GO:0004176">
    <property type="term" value="F:ATP-dependent peptidase activity"/>
    <property type="evidence" value="ECO:0007669"/>
    <property type="project" value="InterPro"/>
</dbReference>
<dbReference type="SUPFAM" id="SSF54211">
    <property type="entry name" value="Ribosomal protein S5 domain 2-like"/>
    <property type="match status" value="1"/>
</dbReference>
<protein>
    <recommendedName>
        <fullName evidence="2">PDZ domain-containing protein</fullName>
    </recommendedName>
</protein>
<reference evidence="3 4" key="1">
    <citation type="journal article" date="2014" name="Int. J. Syst. Evol. Microbiol.">
        <title>Complete genome sequence of Corynebacterium casei LMG S-19264T (=DSM 44701T), isolated from a smear-ripened cheese.</title>
        <authorList>
            <consortium name="US DOE Joint Genome Institute (JGI-PGF)"/>
            <person name="Walter F."/>
            <person name="Albersmeier A."/>
            <person name="Kalinowski J."/>
            <person name="Ruckert C."/>
        </authorList>
    </citation>
    <scope>NUCLEOTIDE SEQUENCE [LARGE SCALE GENOMIC DNA]</scope>
    <source>
        <strain evidence="3 4">CGMCC 1.15286</strain>
    </source>
</reference>
<dbReference type="Pfam" id="PF13180">
    <property type="entry name" value="PDZ_2"/>
    <property type="match status" value="1"/>
</dbReference>
<feature type="transmembrane region" description="Helical" evidence="1">
    <location>
        <begin position="142"/>
        <end position="160"/>
    </location>
</feature>
<proteinExistence type="predicted"/>
<dbReference type="EMBL" id="BMHY01000001">
    <property type="protein sequence ID" value="GGG55433.1"/>
    <property type="molecule type" value="Genomic_DNA"/>
</dbReference>
<keyword evidence="1" id="KW-1133">Transmembrane helix</keyword>
<dbReference type="InterPro" id="IPR014721">
    <property type="entry name" value="Ribsml_uS5_D2-typ_fold_subgr"/>
</dbReference>
<keyword evidence="4" id="KW-1185">Reference proteome</keyword>
<evidence type="ECO:0000259" key="2">
    <source>
        <dbReference type="SMART" id="SM00228"/>
    </source>
</evidence>
<dbReference type="GO" id="GO:0006508">
    <property type="term" value="P:proteolysis"/>
    <property type="evidence" value="ECO:0007669"/>
    <property type="project" value="InterPro"/>
</dbReference>
<dbReference type="Pfam" id="PF05362">
    <property type="entry name" value="Lon_C"/>
    <property type="match status" value="1"/>
</dbReference>
<name>A0A917GS34_9BACL</name>
<dbReference type="SUPFAM" id="SSF50156">
    <property type="entry name" value="PDZ domain-like"/>
    <property type="match status" value="1"/>
</dbReference>
<dbReference type="RefSeq" id="WP_188887385.1">
    <property type="nucleotide sequence ID" value="NZ_BMHY01000001.1"/>
</dbReference>
<evidence type="ECO:0000313" key="3">
    <source>
        <dbReference type="EMBL" id="GGG55433.1"/>
    </source>
</evidence>
<dbReference type="AlphaFoldDB" id="A0A917GS34"/>
<keyword evidence="1" id="KW-0812">Transmembrane</keyword>
<evidence type="ECO:0000313" key="4">
    <source>
        <dbReference type="Proteomes" id="UP000600247"/>
    </source>
</evidence>
<comment type="caution">
    <text evidence="3">The sequence shown here is derived from an EMBL/GenBank/DDBJ whole genome shotgun (WGS) entry which is preliminary data.</text>
</comment>
<dbReference type="InterPro" id="IPR020568">
    <property type="entry name" value="Ribosomal_Su5_D2-typ_SF"/>
</dbReference>
<gene>
    <name evidence="3" type="ORF">GCM10010918_05420</name>
</gene>
<dbReference type="InterPro" id="IPR001478">
    <property type="entry name" value="PDZ"/>
</dbReference>
<organism evidence="3 4">
    <name type="scientific">Paenibacillus radicis</name>
    <name type="common">ex Gao et al. 2016</name>
    <dbReference type="NCBI Taxonomy" id="1737354"/>
    <lineage>
        <taxon>Bacteria</taxon>
        <taxon>Bacillati</taxon>
        <taxon>Bacillota</taxon>
        <taxon>Bacilli</taxon>
        <taxon>Bacillales</taxon>
        <taxon>Paenibacillaceae</taxon>
        <taxon>Paenibacillus</taxon>
    </lineage>
</organism>
<dbReference type="Gene3D" id="2.30.42.10">
    <property type="match status" value="1"/>
</dbReference>
<feature type="transmembrane region" description="Helical" evidence="1">
    <location>
        <begin position="7"/>
        <end position="27"/>
    </location>
</feature>
<dbReference type="Gene3D" id="3.30.230.10">
    <property type="match status" value="1"/>
</dbReference>
<feature type="transmembrane region" description="Helical" evidence="1">
    <location>
        <begin position="106"/>
        <end position="130"/>
    </location>
</feature>
<feature type="transmembrane region" description="Helical" evidence="1">
    <location>
        <begin position="79"/>
        <end position="100"/>
    </location>
</feature>
<dbReference type="SMART" id="SM00228">
    <property type="entry name" value="PDZ"/>
    <property type="match status" value="1"/>
</dbReference>
<accession>A0A917GS34</accession>
<keyword evidence="1" id="KW-0472">Membrane</keyword>
<dbReference type="Proteomes" id="UP000600247">
    <property type="component" value="Unassembled WGS sequence"/>
</dbReference>
<evidence type="ECO:0000256" key="1">
    <source>
        <dbReference type="SAM" id="Phobius"/>
    </source>
</evidence>
<sequence length="471" mass="50574">MNNRHFRYYYAGMIFMFVVIVFVELIWLPAPVHTASGRLWIEMIDSLLYGLAIIPLLWGAGAVRGVISLLKTHWGGKKLLLALRSLTGAVNAAAICYIAVNPAKLIIVIGLIAAGLLLVFADLFGGEIAAKGARGWRRLLPVKGLVTLAAAILLLAALAYPTNYRVTYPAMTIAMNRYAHVEGGTPNGSVSGVLVFERPAVLADWLYAKLLPEYTFERKSENEPPLTEAYTQVVEMKTDANSVASAIAMQKVGLGKGMTSEGILVMALAKDSVVQNIVQPGDIIIRLNGKSVATIEEMTAIMAQQVKPGDAVTVGLRRNGEELELEVPTRRAEASDTLPERAVFGVSVSNDLHADIPRSVHYNSYIAHLGGPSHGAMLTLALIDQLTPGGVTNGWRVAGTGTIEADGSIGLVGGVPQKAYAVSRTDADVFFVPAELEAEARSGAPKLRIVPVQKIDDVLDWLKQHPRSNTP</sequence>